<reference evidence="1 2" key="1">
    <citation type="journal article" date="2018" name="Front. Microbiol.">
        <title>Jumbo Bacteriophages Are Represented Within an Increasing Diversity of Environmental Viruses Infecting the Emerging Phytopathogen, Dickeya solani.</title>
        <authorList>
            <person name="Day A.W."/>
            <person name="Ahn J."/>
            <person name="Salmond G.P.C."/>
        </authorList>
    </citation>
    <scope>NUCLEOTIDE SEQUENCE [LARGE SCALE GENOMIC DNA]</scope>
</reference>
<evidence type="ECO:0000313" key="1">
    <source>
        <dbReference type="EMBL" id="AXG66605.1"/>
    </source>
</evidence>
<gene>
    <name evidence="1" type="ORF">JA13_202</name>
</gene>
<protein>
    <submittedName>
        <fullName evidence="1">Uncharacterized protein</fullName>
    </submittedName>
</protein>
<dbReference type="Proteomes" id="UP000263742">
    <property type="component" value="Segment"/>
</dbReference>
<name>A0A384ZWK2_9CAUD</name>
<sequence length="372" mass="41786">MSWLTGGKTRNTYKRHKTYEHERVQKRLDSVIEVVQSKVEQALSVDSTKVIIFKKAKFGLVCSCNKVENDADDFLEGGLKSVMGESDGEARGNGIDIKPMGNTMFGGKGKGAIALDDMFDVGNAHAVIDAADMLSDGGDTDDRWNAGNVVNCGICYRQGFQPGFQATGYIYNVMTHHHVQKLSGYTKDQSTAPTTFRLERKVGYVDFDTLIPKYFKTAKYSIRVNDRVLEPRNKLFAVINGTETELSLALLSKYKGQHITVRVKNIDAFTHALLIFDLGVDDINGNISEEQNILNYDQELTVGNITVVLPARSGMIEPEDILVLPFKRYVLKVTEAPKKRTAKNQSWEWVVTTRPVQRKELQYNINKGYELR</sequence>
<dbReference type="EMBL" id="MH460460">
    <property type="protein sequence ID" value="AXG66605.1"/>
    <property type="molecule type" value="Genomic_DNA"/>
</dbReference>
<accession>A0A384ZWK2</accession>
<proteinExistence type="predicted"/>
<organism evidence="1 2">
    <name type="scientific">Dickeya phage vB_DsoM_JA13</name>
    <dbReference type="NCBI Taxonomy" id="2283030"/>
    <lineage>
        <taxon>Viruses</taxon>
        <taxon>Duplodnaviria</taxon>
        <taxon>Heunggongvirae</taxon>
        <taxon>Uroviricota</taxon>
        <taxon>Caudoviricetes</taxon>
        <taxon>Salmondvirus</taxon>
        <taxon>Salmondvirus JA11</taxon>
    </lineage>
</organism>
<evidence type="ECO:0000313" key="2">
    <source>
        <dbReference type="Proteomes" id="UP000263742"/>
    </source>
</evidence>